<keyword evidence="3" id="KW-1185">Reference proteome</keyword>
<name>A0ABX1V6R7_9GAMM</name>
<sequence>MTESERKKDMKSVRNRQAELSPLRQIKELSDSEKEDRLASFLKRHNLDQSFETFKK</sequence>
<feature type="region of interest" description="Disordered" evidence="1">
    <location>
        <begin position="1"/>
        <end position="28"/>
    </location>
</feature>
<protein>
    <submittedName>
        <fullName evidence="2">Uncharacterized protein</fullName>
    </submittedName>
</protein>
<dbReference type="EMBL" id="JABERG010000026">
    <property type="protein sequence ID" value="NNH89022.1"/>
    <property type="molecule type" value="Genomic_DNA"/>
</dbReference>
<dbReference type="Proteomes" id="UP000546536">
    <property type="component" value="Unassembled WGS sequence"/>
</dbReference>
<evidence type="ECO:0000256" key="1">
    <source>
        <dbReference type="SAM" id="MobiDB-lite"/>
    </source>
</evidence>
<organism evidence="2 3">
    <name type="scientific">Acinetobacter terrae</name>
    <dbReference type="NCBI Taxonomy" id="2731247"/>
    <lineage>
        <taxon>Bacteria</taxon>
        <taxon>Pseudomonadati</taxon>
        <taxon>Pseudomonadota</taxon>
        <taxon>Gammaproteobacteria</taxon>
        <taxon>Moraxellales</taxon>
        <taxon>Moraxellaceae</taxon>
        <taxon>Acinetobacter</taxon>
        <taxon>Acinetobacter Taxon 24</taxon>
    </lineage>
</organism>
<comment type="caution">
    <text evidence="2">The sequence shown here is derived from an EMBL/GenBank/DDBJ whole genome shotgun (WGS) entry which is preliminary data.</text>
</comment>
<evidence type="ECO:0000313" key="2">
    <source>
        <dbReference type="EMBL" id="NNH89022.1"/>
    </source>
</evidence>
<evidence type="ECO:0000313" key="3">
    <source>
        <dbReference type="Proteomes" id="UP000546536"/>
    </source>
</evidence>
<dbReference type="RefSeq" id="WP_171545143.1">
    <property type="nucleotide sequence ID" value="NZ_JABERG010000026.1"/>
</dbReference>
<proteinExistence type="predicted"/>
<reference evidence="2 3" key="1">
    <citation type="submission" date="2020-04" db="EMBL/GenBank/DDBJ databases">
        <title>Acinetobacter Taxon 24.</title>
        <authorList>
            <person name="Nemec A."/>
            <person name="Radolfova-Krizova L."/>
            <person name="Higgins P.G."/>
            <person name="Spanelova P."/>
        </authorList>
    </citation>
    <scope>NUCLEOTIDE SEQUENCE [LARGE SCALE GENOMIC DNA]</scope>
    <source>
        <strain evidence="2 3">ANC 4279</strain>
    </source>
</reference>
<accession>A0ABX1V6R7</accession>
<gene>
    <name evidence="2" type="ORF">HLH13_15190</name>
</gene>
<feature type="compositionally biased region" description="Basic and acidic residues" evidence="1">
    <location>
        <begin position="1"/>
        <end position="12"/>
    </location>
</feature>